<dbReference type="Gene3D" id="1.10.8.60">
    <property type="match status" value="1"/>
</dbReference>
<feature type="domain" description="Sigma-54 factor interaction" evidence="8">
    <location>
        <begin position="81"/>
        <end position="310"/>
    </location>
</feature>
<dbReference type="InterPro" id="IPR002078">
    <property type="entry name" value="Sigma_54_int"/>
</dbReference>
<keyword evidence="2" id="KW-0067">ATP-binding</keyword>
<dbReference type="GO" id="GO:0006355">
    <property type="term" value="P:regulation of DNA-templated transcription"/>
    <property type="evidence" value="ECO:0007669"/>
    <property type="project" value="InterPro"/>
</dbReference>
<dbReference type="InterPro" id="IPR009057">
    <property type="entry name" value="Homeodomain-like_sf"/>
</dbReference>
<proteinExistence type="predicted"/>
<dbReference type="PROSITE" id="PS00675">
    <property type="entry name" value="SIGMA54_INTERACT_1"/>
    <property type="match status" value="1"/>
</dbReference>
<dbReference type="PROSITE" id="PS00676">
    <property type="entry name" value="SIGMA54_INTERACT_2"/>
    <property type="match status" value="1"/>
</dbReference>
<dbReference type="Pfam" id="PF00498">
    <property type="entry name" value="FHA"/>
    <property type="match status" value="1"/>
</dbReference>
<dbReference type="AlphaFoldDB" id="A0A0K1PN06"/>
<evidence type="ECO:0000259" key="7">
    <source>
        <dbReference type="PROSITE" id="PS50006"/>
    </source>
</evidence>
<evidence type="ECO:0000259" key="8">
    <source>
        <dbReference type="PROSITE" id="PS50045"/>
    </source>
</evidence>
<dbReference type="PROSITE" id="PS50006">
    <property type="entry name" value="FHA_DOMAIN"/>
    <property type="match status" value="1"/>
</dbReference>
<keyword evidence="4" id="KW-0238">DNA-binding</keyword>
<dbReference type="InterPro" id="IPR025943">
    <property type="entry name" value="Sigma_54_int_dom_ATP-bd_2"/>
</dbReference>
<dbReference type="InterPro" id="IPR002197">
    <property type="entry name" value="HTH_Fis"/>
</dbReference>
<dbReference type="PANTHER" id="PTHR32071">
    <property type="entry name" value="TRANSCRIPTIONAL REGULATORY PROTEIN"/>
    <property type="match status" value="1"/>
</dbReference>
<dbReference type="SUPFAM" id="SSF49879">
    <property type="entry name" value="SMAD/FHA domain"/>
    <property type="match status" value="1"/>
</dbReference>
<dbReference type="SUPFAM" id="SSF46689">
    <property type="entry name" value="Homeodomain-like"/>
    <property type="match status" value="1"/>
</dbReference>
<dbReference type="Pfam" id="PF25601">
    <property type="entry name" value="AAA_lid_14"/>
    <property type="match status" value="1"/>
</dbReference>
<feature type="domain" description="FHA" evidence="7">
    <location>
        <begin position="1"/>
        <end position="42"/>
    </location>
</feature>
<dbReference type="STRING" id="1391654.AKJ09_01435"/>
<dbReference type="CDD" id="cd00009">
    <property type="entry name" value="AAA"/>
    <property type="match status" value="1"/>
</dbReference>
<evidence type="ECO:0000256" key="4">
    <source>
        <dbReference type="ARBA" id="ARBA00023125"/>
    </source>
</evidence>
<dbReference type="Pfam" id="PF02954">
    <property type="entry name" value="HTH_8"/>
    <property type="match status" value="1"/>
</dbReference>
<keyword evidence="3" id="KW-0805">Transcription regulation</keyword>
<feature type="region of interest" description="Disordered" evidence="6">
    <location>
        <begin position="328"/>
        <end position="347"/>
    </location>
</feature>
<dbReference type="CDD" id="cd00060">
    <property type="entry name" value="FHA"/>
    <property type="match status" value="1"/>
</dbReference>
<name>A0A0K1PN06_9BACT</name>
<dbReference type="FunFam" id="3.40.50.300:FF:000006">
    <property type="entry name" value="DNA-binding transcriptional regulator NtrC"/>
    <property type="match status" value="1"/>
</dbReference>
<dbReference type="Gene3D" id="3.40.50.300">
    <property type="entry name" value="P-loop containing nucleotide triphosphate hydrolases"/>
    <property type="match status" value="1"/>
</dbReference>
<dbReference type="SMART" id="SM00382">
    <property type="entry name" value="AAA"/>
    <property type="match status" value="1"/>
</dbReference>
<dbReference type="Gene3D" id="2.60.200.20">
    <property type="match status" value="1"/>
</dbReference>
<reference evidence="9 10" key="1">
    <citation type="submission" date="2015-08" db="EMBL/GenBank/DDBJ databases">
        <authorList>
            <person name="Babu N.S."/>
            <person name="Beckwith C.J."/>
            <person name="Beseler K.G."/>
            <person name="Brison A."/>
            <person name="Carone J.V."/>
            <person name="Caskin T.P."/>
            <person name="Diamond M."/>
            <person name="Durham M.E."/>
            <person name="Foxe J.M."/>
            <person name="Go M."/>
            <person name="Henderson B.A."/>
            <person name="Jones I.B."/>
            <person name="McGettigan J.A."/>
            <person name="Micheletti S.J."/>
            <person name="Nasrallah M.E."/>
            <person name="Ortiz D."/>
            <person name="Piller C.R."/>
            <person name="Privatt S.R."/>
            <person name="Schneider S.L."/>
            <person name="Sharp S."/>
            <person name="Smith T.C."/>
            <person name="Stanton J.D."/>
            <person name="Ullery H.E."/>
            <person name="Wilson R.J."/>
            <person name="Serrano M.G."/>
            <person name="Buck G."/>
            <person name="Lee V."/>
            <person name="Wang Y."/>
            <person name="Carvalho R."/>
            <person name="Voegtly L."/>
            <person name="Shi R."/>
            <person name="Duckworth R."/>
            <person name="Johnson A."/>
            <person name="Loviza R."/>
            <person name="Walstead R."/>
            <person name="Shah Z."/>
            <person name="Kiflezghi M."/>
            <person name="Wade K."/>
            <person name="Ball S.L."/>
            <person name="Bradley K.W."/>
            <person name="Asai D.J."/>
            <person name="Bowman C.A."/>
            <person name="Russell D.A."/>
            <person name="Pope W.H."/>
            <person name="Jacobs-Sera D."/>
            <person name="Hendrix R.W."/>
            <person name="Hatfull G.F."/>
        </authorList>
    </citation>
    <scope>NUCLEOTIDE SEQUENCE [LARGE SCALE GENOMIC DNA]</scope>
    <source>
        <strain evidence="9 10">DSM 27648</strain>
    </source>
</reference>
<dbReference type="Proteomes" id="UP000064967">
    <property type="component" value="Chromosome"/>
</dbReference>
<evidence type="ECO:0000313" key="9">
    <source>
        <dbReference type="EMBL" id="AKU94771.1"/>
    </source>
</evidence>
<dbReference type="SUPFAM" id="SSF52540">
    <property type="entry name" value="P-loop containing nucleoside triphosphate hydrolases"/>
    <property type="match status" value="1"/>
</dbReference>
<dbReference type="Gene3D" id="1.10.10.60">
    <property type="entry name" value="Homeodomain-like"/>
    <property type="match status" value="1"/>
</dbReference>
<evidence type="ECO:0000256" key="6">
    <source>
        <dbReference type="SAM" id="MobiDB-lite"/>
    </source>
</evidence>
<keyword evidence="5" id="KW-0804">Transcription</keyword>
<dbReference type="GO" id="GO:0005524">
    <property type="term" value="F:ATP binding"/>
    <property type="evidence" value="ECO:0007669"/>
    <property type="project" value="UniProtKB-KW"/>
</dbReference>
<dbReference type="InterPro" id="IPR025944">
    <property type="entry name" value="Sigma_54_int_dom_CS"/>
</dbReference>
<dbReference type="PROSITE" id="PS00688">
    <property type="entry name" value="SIGMA54_INTERACT_3"/>
    <property type="match status" value="1"/>
</dbReference>
<dbReference type="EMBL" id="CP012333">
    <property type="protein sequence ID" value="AKU94771.1"/>
    <property type="molecule type" value="Genomic_DNA"/>
</dbReference>
<dbReference type="GO" id="GO:0043565">
    <property type="term" value="F:sequence-specific DNA binding"/>
    <property type="evidence" value="ECO:0007669"/>
    <property type="project" value="InterPro"/>
</dbReference>
<sequence length="414" mass="44905">MQVKIDHGSVSRRHVMLVIDEGMLRIDDLGSSNGTFVDGRRIEPRGSAALRPGALVEIGSALVVVREGRGSVPPQVKNAPLVVEDPEMAKLHELVGVVAKSTLSVVLLGETGAGKEVVATRVHQLSARADKPFSKVNCAALVETLLEAELFGYEKGAFTGATQSKPGLLESAHGGTLFLDEVGEMPLATQAKLLRVLESGEVMRVGALKPRPIDVRFVSATNRDLRDFVSSAKFRQDLFFRLDGISISIPPLRERRAEIPGLAHTFLKGAAEAAGRRPMTISNEAMSVLLGYPWPGNVRELRNVLMRSTLLAKTDTLMPDDLRFEGLGLGTTTPPPPMTVLGGQNPYRTVPPPVLVSADEAERRRIAEALERSVGNQTRAAKLLGISRRTLLKRLDSLGFPRPRKRDGEESDED</sequence>
<keyword evidence="10" id="KW-1185">Reference proteome</keyword>
<dbReference type="PANTHER" id="PTHR32071:SF21">
    <property type="entry name" value="TRANSCRIPTIONAL REGULATORY PROTEIN FLGR"/>
    <property type="match status" value="1"/>
</dbReference>
<dbReference type="InterPro" id="IPR003593">
    <property type="entry name" value="AAA+_ATPase"/>
</dbReference>
<dbReference type="InterPro" id="IPR027417">
    <property type="entry name" value="P-loop_NTPase"/>
</dbReference>
<evidence type="ECO:0000256" key="3">
    <source>
        <dbReference type="ARBA" id="ARBA00023015"/>
    </source>
</evidence>
<evidence type="ECO:0000256" key="2">
    <source>
        <dbReference type="ARBA" id="ARBA00022840"/>
    </source>
</evidence>
<dbReference type="InterPro" id="IPR058031">
    <property type="entry name" value="AAA_lid_NorR"/>
</dbReference>
<organism evidence="9 10">
    <name type="scientific">Labilithrix luteola</name>
    <dbReference type="NCBI Taxonomy" id="1391654"/>
    <lineage>
        <taxon>Bacteria</taxon>
        <taxon>Pseudomonadati</taxon>
        <taxon>Myxococcota</taxon>
        <taxon>Polyangia</taxon>
        <taxon>Polyangiales</taxon>
        <taxon>Labilitrichaceae</taxon>
        <taxon>Labilithrix</taxon>
    </lineage>
</organism>
<gene>
    <name evidence="9" type="ORF">AKJ09_01435</name>
</gene>
<evidence type="ECO:0000256" key="5">
    <source>
        <dbReference type="ARBA" id="ARBA00023163"/>
    </source>
</evidence>
<dbReference type="InterPro" id="IPR000253">
    <property type="entry name" value="FHA_dom"/>
</dbReference>
<keyword evidence="1" id="KW-0547">Nucleotide-binding</keyword>
<accession>A0A0K1PN06</accession>
<dbReference type="InterPro" id="IPR008984">
    <property type="entry name" value="SMAD_FHA_dom_sf"/>
</dbReference>
<dbReference type="PROSITE" id="PS50045">
    <property type="entry name" value="SIGMA54_INTERACT_4"/>
    <property type="match status" value="1"/>
</dbReference>
<dbReference type="PRINTS" id="PR01590">
    <property type="entry name" value="HTHFIS"/>
</dbReference>
<dbReference type="Pfam" id="PF00158">
    <property type="entry name" value="Sigma54_activat"/>
    <property type="match status" value="1"/>
</dbReference>
<dbReference type="InterPro" id="IPR025662">
    <property type="entry name" value="Sigma_54_int_dom_ATP-bd_1"/>
</dbReference>
<protein>
    <submittedName>
        <fullName evidence="9">Two component, sigma54 specific, transcriptional regulator, Fis family</fullName>
    </submittedName>
</protein>
<dbReference type="KEGG" id="llu:AKJ09_01435"/>
<evidence type="ECO:0000256" key="1">
    <source>
        <dbReference type="ARBA" id="ARBA00022741"/>
    </source>
</evidence>
<evidence type="ECO:0000313" key="10">
    <source>
        <dbReference type="Proteomes" id="UP000064967"/>
    </source>
</evidence>